<proteinExistence type="predicted"/>
<dbReference type="EMBL" id="JBBPBN010001465">
    <property type="protein sequence ID" value="KAK8478187.1"/>
    <property type="molecule type" value="Genomic_DNA"/>
</dbReference>
<feature type="non-terminal residue" evidence="2">
    <location>
        <position position="1"/>
    </location>
</feature>
<feature type="region of interest" description="Disordered" evidence="1">
    <location>
        <begin position="21"/>
        <end position="42"/>
    </location>
</feature>
<keyword evidence="3" id="KW-1185">Reference proteome</keyword>
<organism evidence="2 3">
    <name type="scientific">Hibiscus sabdariffa</name>
    <name type="common">roselle</name>
    <dbReference type="NCBI Taxonomy" id="183260"/>
    <lineage>
        <taxon>Eukaryota</taxon>
        <taxon>Viridiplantae</taxon>
        <taxon>Streptophyta</taxon>
        <taxon>Embryophyta</taxon>
        <taxon>Tracheophyta</taxon>
        <taxon>Spermatophyta</taxon>
        <taxon>Magnoliopsida</taxon>
        <taxon>eudicotyledons</taxon>
        <taxon>Gunneridae</taxon>
        <taxon>Pentapetalae</taxon>
        <taxon>rosids</taxon>
        <taxon>malvids</taxon>
        <taxon>Malvales</taxon>
        <taxon>Malvaceae</taxon>
        <taxon>Malvoideae</taxon>
        <taxon>Hibiscus</taxon>
    </lineage>
</organism>
<evidence type="ECO:0000313" key="3">
    <source>
        <dbReference type="Proteomes" id="UP001396334"/>
    </source>
</evidence>
<reference evidence="2 3" key="1">
    <citation type="journal article" date="2024" name="G3 (Bethesda)">
        <title>Genome assembly of Hibiscus sabdariffa L. provides insights into metabolisms of medicinal natural products.</title>
        <authorList>
            <person name="Kim T."/>
        </authorList>
    </citation>
    <scope>NUCLEOTIDE SEQUENCE [LARGE SCALE GENOMIC DNA]</scope>
    <source>
        <strain evidence="2">TK-2024</strain>
        <tissue evidence="2">Old leaves</tissue>
    </source>
</reference>
<evidence type="ECO:0000313" key="2">
    <source>
        <dbReference type="EMBL" id="KAK8478187.1"/>
    </source>
</evidence>
<protein>
    <submittedName>
        <fullName evidence="2">Uncharacterized protein</fullName>
    </submittedName>
</protein>
<dbReference type="Proteomes" id="UP001396334">
    <property type="component" value="Unassembled WGS sequence"/>
</dbReference>
<name>A0ABR1ZD15_9ROSI</name>
<comment type="caution">
    <text evidence="2">The sequence shown here is derived from an EMBL/GenBank/DDBJ whole genome shotgun (WGS) entry which is preliminary data.</text>
</comment>
<sequence length="63" mass="6873">TRHVLVPRQPDASLPIMSQQPVTSLPTMPRQHDVSLPTMPDDVISTPVPLANLPQQDVSPDLP</sequence>
<evidence type="ECO:0000256" key="1">
    <source>
        <dbReference type="SAM" id="MobiDB-lite"/>
    </source>
</evidence>
<gene>
    <name evidence="2" type="ORF">V6N11_021488</name>
</gene>
<accession>A0ABR1ZD15</accession>